<protein>
    <submittedName>
        <fullName evidence="2">Uncharacterized protein</fullName>
    </submittedName>
</protein>
<sequence>MTHDTALSMDIPLNPASGIHANAALIQSTLSNGNDNSRHMVPRPYPSQTTSARTWGRHARCRSAFKLTTLATTM</sequence>
<feature type="region of interest" description="Disordered" evidence="1">
    <location>
        <begin position="30"/>
        <end position="56"/>
    </location>
</feature>
<evidence type="ECO:0000256" key="1">
    <source>
        <dbReference type="SAM" id="MobiDB-lite"/>
    </source>
</evidence>
<dbReference type="Proteomes" id="UP001221757">
    <property type="component" value="Unassembled WGS sequence"/>
</dbReference>
<proteinExistence type="predicted"/>
<name>A0AAD7CXB9_MYCRO</name>
<evidence type="ECO:0000313" key="3">
    <source>
        <dbReference type="Proteomes" id="UP001221757"/>
    </source>
</evidence>
<keyword evidence="3" id="KW-1185">Reference proteome</keyword>
<reference evidence="2" key="1">
    <citation type="submission" date="2023-03" db="EMBL/GenBank/DDBJ databases">
        <title>Massive genome expansion in bonnet fungi (Mycena s.s.) driven by repeated elements and novel gene families across ecological guilds.</title>
        <authorList>
            <consortium name="Lawrence Berkeley National Laboratory"/>
            <person name="Harder C.B."/>
            <person name="Miyauchi S."/>
            <person name="Viragh M."/>
            <person name="Kuo A."/>
            <person name="Thoen E."/>
            <person name="Andreopoulos B."/>
            <person name="Lu D."/>
            <person name="Skrede I."/>
            <person name="Drula E."/>
            <person name="Henrissat B."/>
            <person name="Morin E."/>
            <person name="Kohler A."/>
            <person name="Barry K."/>
            <person name="LaButti K."/>
            <person name="Morin E."/>
            <person name="Salamov A."/>
            <person name="Lipzen A."/>
            <person name="Mereny Z."/>
            <person name="Hegedus B."/>
            <person name="Baldrian P."/>
            <person name="Stursova M."/>
            <person name="Weitz H."/>
            <person name="Taylor A."/>
            <person name="Grigoriev I.V."/>
            <person name="Nagy L.G."/>
            <person name="Martin F."/>
            <person name="Kauserud H."/>
        </authorList>
    </citation>
    <scope>NUCLEOTIDE SEQUENCE</scope>
    <source>
        <strain evidence="2">CBHHK067</strain>
    </source>
</reference>
<dbReference type="EMBL" id="JARKIE010000192">
    <property type="protein sequence ID" value="KAJ7668880.1"/>
    <property type="molecule type" value="Genomic_DNA"/>
</dbReference>
<evidence type="ECO:0000313" key="2">
    <source>
        <dbReference type="EMBL" id="KAJ7668880.1"/>
    </source>
</evidence>
<gene>
    <name evidence="2" type="ORF">B0H17DRAFT_1087346</name>
</gene>
<organism evidence="2 3">
    <name type="scientific">Mycena rosella</name>
    <name type="common">Pink bonnet</name>
    <name type="synonym">Agaricus rosellus</name>
    <dbReference type="NCBI Taxonomy" id="1033263"/>
    <lineage>
        <taxon>Eukaryota</taxon>
        <taxon>Fungi</taxon>
        <taxon>Dikarya</taxon>
        <taxon>Basidiomycota</taxon>
        <taxon>Agaricomycotina</taxon>
        <taxon>Agaricomycetes</taxon>
        <taxon>Agaricomycetidae</taxon>
        <taxon>Agaricales</taxon>
        <taxon>Marasmiineae</taxon>
        <taxon>Mycenaceae</taxon>
        <taxon>Mycena</taxon>
    </lineage>
</organism>
<dbReference type="AlphaFoldDB" id="A0AAD7CXB9"/>
<accession>A0AAD7CXB9</accession>
<comment type="caution">
    <text evidence="2">The sequence shown here is derived from an EMBL/GenBank/DDBJ whole genome shotgun (WGS) entry which is preliminary data.</text>
</comment>